<feature type="region of interest" description="Disordered" evidence="12">
    <location>
        <begin position="73"/>
        <end position="100"/>
    </location>
</feature>
<feature type="compositionally biased region" description="Acidic residues" evidence="12">
    <location>
        <begin position="86"/>
        <end position="100"/>
    </location>
</feature>
<evidence type="ECO:0000256" key="2">
    <source>
        <dbReference type="ARBA" id="ARBA00004496"/>
    </source>
</evidence>
<feature type="region of interest" description="Disordered" evidence="12">
    <location>
        <begin position="302"/>
        <end position="333"/>
    </location>
</feature>
<feature type="compositionally biased region" description="Low complexity" evidence="12">
    <location>
        <begin position="513"/>
        <end position="531"/>
    </location>
</feature>
<dbReference type="GO" id="GO:0051301">
    <property type="term" value="P:cell division"/>
    <property type="evidence" value="ECO:0007669"/>
    <property type="project" value="UniProtKB-KW"/>
</dbReference>
<sequence length="843" mass="94704">MRIRQVSGARGRFTASRSGDGVGVTRLAEEQGGVNNDRMTPRGKRIVLGAGSGGGVHLNRNRIVSGQRVVSGRGVRLGTPGRQTMEDESGDEDDLGEDGDDHDDSVVNIGFHQNKRQILSNFEEWLKLSNSNKINSKNSWNVSLIDYFYDMNVMKGQDGINFQVASATLDGCVKVYQSRVDSAVSETGKLLSGLSQKNVANNELEVDDEDNDGEEGVDGSGDQADGENAEGEGRKRRKINKVVESTLVEFETIRLRKFEQELAIDPLFKKALAEFDEGGAKSLLLNSLSIDATGRVVFDATMAQEDSEEDKEDKEDKEGEHEDKEMSDSFTKSSNEFSMEKLANFVYCPTSNDANDNLETMTICPSMDELQAVLEDISRAKTLIENVNHQIQADTAAGASALETIGTNEYPSFNDNDNFAPDFGNDNFDMDIEDENNNHDDDDHDDEGDPIDNLNKSIVQQVFNEDEQYTERSVPERVMDRDLMAYFDERLKSSWRGPENWRVTAFKNAMASNNQNSKSTTTTSITSGSVVKTEDGGESMTNVTAKKKATTIDFMSTEDDEELEQLIFAKAKKLGTITYDEDQEMLLPEDIQFRSSKLTHLFTKPSVPIYTFRKVKKTAANYEIKTTEDDENKITDENYFAEQYKNRELLESFIQAEEEDFNNDYGGNNDFGGIDFNDAFEGDAVANSTHNHIIDGEEKSVNPFLESQDRPDTQDSAMTNESQSQYRRRRPEYVNFSRVAKRVDVKRLKDNIWLSIQRQAQALNVLEASPKPQEEEEEEVPKNNEKVESFRNIVTDVNKYYGAEERKDLSTSFHFICLLHLANEHGLSIVANSAHDDLRITGF</sequence>
<name>A0A9P8AJ46_9ASCO</name>
<evidence type="ECO:0000256" key="6">
    <source>
        <dbReference type="ARBA" id="ARBA00022490"/>
    </source>
</evidence>
<comment type="function">
    <text evidence="11">Regulatory subunit of the condensin complex, a complex required for conversion of interphase chromatin into mitotic-like condense chromosomes.</text>
</comment>
<dbReference type="PANTHER" id="PTHR13108:SF9">
    <property type="entry name" value="CONDENSIN COMPLEX SUBUNIT 2"/>
    <property type="match status" value="1"/>
</dbReference>
<evidence type="ECO:0000256" key="1">
    <source>
        <dbReference type="ARBA" id="ARBA00004286"/>
    </source>
</evidence>
<dbReference type="Proteomes" id="UP000790833">
    <property type="component" value="Unassembled WGS sequence"/>
</dbReference>
<comment type="subcellular location">
    <subcellularLocation>
        <location evidence="1">Chromosome</location>
    </subcellularLocation>
    <subcellularLocation>
        <location evidence="2">Cytoplasm</location>
    </subcellularLocation>
</comment>
<evidence type="ECO:0000256" key="4">
    <source>
        <dbReference type="ARBA" id="ARBA00016065"/>
    </source>
</evidence>
<evidence type="ECO:0000256" key="10">
    <source>
        <dbReference type="ARBA" id="ARBA00023306"/>
    </source>
</evidence>
<feature type="compositionally biased region" description="Polar residues" evidence="12">
    <location>
        <begin position="408"/>
        <end position="417"/>
    </location>
</feature>
<evidence type="ECO:0000256" key="3">
    <source>
        <dbReference type="ARBA" id="ARBA00009471"/>
    </source>
</evidence>
<dbReference type="GO" id="GO:0005737">
    <property type="term" value="C:cytoplasm"/>
    <property type="evidence" value="ECO:0007669"/>
    <property type="project" value="UniProtKB-SubCell"/>
</dbReference>
<comment type="caution">
    <text evidence="13">The sequence shown here is derived from an EMBL/GenBank/DDBJ whole genome shotgun (WGS) entry which is preliminary data.</text>
</comment>
<feature type="region of interest" description="Disordered" evidence="12">
    <location>
        <begin position="692"/>
        <end position="729"/>
    </location>
</feature>
<dbReference type="GO" id="GO:0007076">
    <property type="term" value="P:mitotic chromosome condensation"/>
    <property type="evidence" value="ECO:0007669"/>
    <property type="project" value="InterPro"/>
</dbReference>
<evidence type="ECO:0000256" key="8">
    <source>
        <dbReference type="ARBA" id="ARBA00022776"/>
    </source>
</evidence>
<keyword evidence="7 11" id="KW-0132">Cell division</keyword>
<feature type="region of interest" description="Disordered" evidence="12">
    <location>
        <begin position="408"/>
        <end position="453"/>
    </location>
</feature>
<feature type="compositionally biased region" description="Polar residues" evidence="12">
    <location>
        <begin position="714"/>
        <end position="725"/>
    </location>
</feature>
<gene>
    <name evidence="13" type="ORF">KQ657_004204</name>
</gene>
<evidence type="ECO:0000313" key="13">
    <source>
        <dbReference type="EMBL" id="KAG7195088.1"/>
    </source>
</evidence>
<feature type="region of interest" description="Disordered" evidence="12">
    <location>
        <begin position="201"/>
        <end position="235"/>
    </location>
</feature>
<accession>A0A9P8AJ46</accession>
<feature type="region of interest" description="Disordered" evidence="12">
    <location>
        <begin position="513"/>
        <end position="537"/>
    </location>
</feature>
<dbReference type="EMBL" id="JAHMUF010000005">
    <property type="protein sequence ID" value="KAG7195088.1"/>
    <property type="molecule type" value="Genomic_DNA"/>
</dbReference>
<evidence type="ECO:0000256" key="12">
    <source>
        <dbReference type="SAM" id="MobiDB-lite"/>
    </source>
</evidence>
<keyword evidence="14" id="KW-1185">Reference proteome</keyword>
<evidence type="ECO:0000256" key="11">
    <source>
        <dbReference type="PIRNR" id="PIRNR017126"/>
    </source>
</evidence>
<dbReference type="GeneID" id="66117578"/>
<dbReference type="AlphaFoldDB" id="A0A9P8AJ46"/>
<evidence type="ECO:0000256" key="7">
    <source>
        <dbReference type="ARBA" id="ARBA00022618"/>
    </source>
</evidence>
<keyword evidence="10 11" id="KW-0131">Cell cycle</keyword>
<dbReference type="OrthoDB" id="362021at2759"/>
<comment type="similarity">
    <text evidence="3 11">Belongs to the CND2 (condensin subunit 2) family.</text>
</comment>
<proteinExistence type="inferred from homology"/>
<reference evidence="13" key="1">
    <citation type="submission" date="2021-03" db="EMBL/GenBank/DDBJ databases">
        <authorList>
            <person name="Palmer J.M."/>
        </authorList>
    </citation>
    <scope>NUCLEOTIDE SEQUENCE</scope>
    <source>
        <strain evidence="13">ARV_011</strain>
    </source>
</reference>
<feature type="compositionally biased region" description="Basic and acidic residues" evidence="12">
    <location>
        <begin position="314"/>
        <end position="327"/>
    </location>
</feature>
<protein>
    <recommendedName>
        <fullName evidence="4 11">Condensin complex subunit 2</fullName>
    </recommendedName>
</protein>
<keyword evidence="9 11" id="KW-0226">DNA condensation</keyword>
<feature type="compositionally biased region" description="Acidic residues" evidence="12">
    <location>
        <begin position="204"/>
        <end position="217"/>
    </location>
</feature>
<dbReference type="PANTHER" id="PTHR13108">
    <property type="entry name" value="CONDENSIN COMPLEX SUBUNIT 2"/>
    <property type="match status" value="1"/>
</dbReference>
<dbReference type="PIRSF" id="PIRSF017126">
    <property type="entry name" value="Condensin_H"/>
    <property type="match status" value="1"/>
</dbReference>
<dbReference type="GO" id="GO:0003682">
    <property type="term" value="F:chromatin binding"/>
    <property type="evidence" value="ECO:0007669"/>
    <property type="project" value="TreeGrafter"/>
</dbReference>
<evidence type="ECO:0000256" key="9">
    <source>
        <dbReference type="ARBA" id="ARBA00023067"/>
    </source>
</evidence>
<dbReference type="InterPro" id="IPR022816">
    <property type="entry name" value="Condensin_barren_su2"/>
</dbReference>
<dbReference type="RefSeq" id="XP_043050635.1">
    <property type="nucleotide sequence ID" value="XM_043194884.1"/>
</dbReference>
<dbReference type="Pfam" id="PF05786">
    <property type="entry name" value="Cnd2"/>
    <property type="match status" value="1"/>
</dbReference>
<keyword evidence="6" id="KW-0963">Cytoplasm</keyword>
<keyword evidence="8 11" id="KW-0498">Mitosis</keyword>
<evidence type="ECO:0000256" key="5">
    <source>
        <dbReference type="ARBA" id="ARBA00022454"/>
    </source>
</evidence>
<keyword evidence="5" id="KW-0158">Chromosome</keyword>
<organism evidence="13 14">
    <name type="scientific">Scheffersomyces spartinae</name>
    <dbReference type="NCBI Taxonomy" id="45513"/>
    <lineage>
        <taxon>Eukaryota</taxon>
        <taxon>Fungi</taxon>
        <taxon>Dikarya</taxon>
        <taxon>Ascomycota</taxon>
        <taxon>Saccharomycotina</taxon>
        <taxon>Pichiomycetes</taxon>
        <taxon>Debaryomycetaceae</taxon>
        <taxon>Scheffersomyces</taxon>
    </lineage>
</organism>
<feature type="region of interest" description="Disordered" evidence="12">
    <location>
        <begin position="1"/>
        <end position="41"/>
    </location>
</feature>
<evidence type="ECO:0000313" key="14">
    <source>
        <dbReference type="Proteomes" id="UP000790833"/>
    </source>
</evidence>
<dbReference type="GO" id="GO:0000796">
    <property type="term" value="C:condensin complex"/>
    <property type="evidence" value="ECO:0007669"/>
    <property type="project" value="InterPro"/>
</dbReference>